<dbReference type="PANTHER" id="PTHR19848">
    <property type="entry name" value="WD40 REPEAT PROTEIN"/>
    <property type="match status" value="1"/>
</dbReference>
<proteinExistence type="predicted"/>
<dbReference type="InterPro" id="IPR002048">
    <property type="entry name" value="EF_hand_dom"/>
</dbReference>
<dbReference type="PROSITE" id="PS50294">
    <property type="entry name" value="WD_REPEATS_REGION"/>
    <property type="match status" value="1"/>
</dbReference>
<dbReference type="PROSITE" id="PS50082">
    <property type="entry name" value="WD_REPEATS_2"/>
    <property type="match status" value="1"/>
</dbReference>
<evidence type="ECO:0000256" key="3">
    <source>
        <dbReference type="ARBA" id="ARBA00022837"/>
    </source>
</evidence>
<accession>A0AAW0EK29</accession>
<dbReference type="EMBL" id="JAECZO010000036">
    <property type="protein sequence ID" value="KAK7194432.1"/>
    <property type="molecule type" value="Genomic_DNA"/>
</dbReference>
<protein>
    <submittedName>
        <fullName evidence="6">WD domain, G-beta repeat</fullName>
    </submittedName>
</protein>
<dbReference type="PROSITE" id="PS00018">
    <property type="entry name" value="EF_HAND_1"/>
    <property type="match status" value="1"/>
</dbReference>
<dbReference type="Proteomes" id="UP001430356">
    <property type="component" value="Unassembled WGS sequence"/>
</dbReference>
<sequence>MGVCLPHPSIAAASNVASPVSSPRPTRVALPLPVFKPTPPETSMDVMPSLNSDAPFAGYDCHVWSDLQRQKKHADQDASNTAMRAPRSSSIAILQRISLQRLSMSADKISLLDDLRPKNKEEEGGAALSGFSIGGRARRLSSALNDVYAHLNDVTPRHEDEAKTDYLKRVFAIVDTGGQGRVSSKQLANSLFSDAHRASTAVMMAAADHDKDGFLSESDFVSFFIHVESGDDCLQADRNDVRPMKSNSSSESDGITFDAFAGLSAQQAAQRSPHRFTSPSDVRMRGVTVTNLASQSNRIKCIALSPDGKLYAVAHRHDNVAHVHIMDSGAEVRRLVGHQGSLLGIIFSPDRKHIMTAARDNFMVSWDRTVGLECSFAEHPGIVTAIAVSWDGKFVFSGCQDNLVRKITASKAKIRAVLPEIQCESPGVIVALATQSTKGDLLAFSRSCDQCAYVANAHTLQLVAQLSGHESLVWQASFNADDTLLLTCCEKKIIVWNGATFASIGVYNSATVATPMPSNTDEVLWTTAVFASLEHRRLLFCFNSVGQMHVLNCDGTGKETSIMDVQLRSSVYTASIFAGNTMVCGDDFGNVYRVSIT</sequence>
<dbReference type="SUPFAM" id="SSF50978">
    <property type="entry name" value="WD40 repeat-like"/>
    <property type="match status" value="1"/>
</dbReference>
<reference evidence="6 7" key="1">
    <citation type="journal article" date="2021" name="MBio">
        <title>A New Model Trypanosomatid, Novymonas esmeraldas: Genomic Perception of Its 'Candidatus Pandoraea novymonadis' Endosymbiont.</title>
        <authorList>
            <person name="Zakharova A."/>
            <person name="Saura A."/>
            <person name="Butenko A."/>
            <person name="Podesvova L."/>
            <person name="Warmusova S."/>
            <person name="Kostygov A.Y."/>
            <person name="Nenarokova A."/>
            <person name="Lukes J."/>
            <person name="Opperdoes F.R."/>
            <person name="Yurchenko V."/>
        </authorList>
    </citation>
    <scope>NUCLEOTIDE SEQUENCE [LARGE SCALE GENOMIC DNA]</scope>
    <source>
        <strain evidence="6 7">E262AT.01</strain>
    </source>
</reference>
<evidence type="ECO:0000313" key="6">
    <source>
        <dbReference type="EMBL" id="KAK7194432.1"/>
    </source>
</evidence>
<evidence type="ECO:0000256" key="4">
    <source>
        <dbReference type="PROSITE-ProRule" id="PRU00221"/>
    </source>
</evidence>
<dbReference type="PROSITE" id="PS50222">
    <property type="entry name" value="EF_HAND_2"/>
    <property type="match status" value="1"/>
</dbReference>
<feature type="domain" description="EF-hand" evidence="5">
    <location>
        <begin position="195"/>
        <end position="230"/>
    </location>
</feature>
<keyword evidence="1 4" id="KW-0853">WD repeat</keyword>
<evidence type="ECO:0000256" key="2">
    <source>
        <dbReference type="ARBA" id="ARBA00022737"/>
    </source>
</evidence>
<dbReference type="Gene3D" id="1.10.238.10">
    <property type="entry name" value="EF-hand"/>
    <property type="match status" value="1"/>
</dbReference>
<keyword evidence="3" id="KW-0106">Calcium</keyword>
<comment type="caution">
    <text evidence="6">The sequence shown here is derived from an EMBL/GenBank/DDBJ whole genome shotgun (WGS) entry which is preliminary data.</text>
</comment>
<keyword evidence="7" id="KW-1185">Reference proteome</keyword>
<dbReference type="InterPro" id="IPR011992">
    <property type="entry name" value="EF-hand-dom_pair"/>
</dbReference>
<evidence type="ECO:0000256" key="1">
    <source>
        <dbReference type="ARBA" id="ARBA00022574"/>
    </source>
</evidence>
<name>A0AAW0EK29_9TRYP</name>
<evidence type="ECO:0000313" key="7">
    <source>
        <dbReference type="Proteomes" id="UP001430356"/>
    </source>
</evidence>
<keyword evidence="2" id="KW-0677">Repeat</keyword>
<dbReference type="Pfam" id="PF00400">
    <property type="entry name" value="WD40"/>
    <property type="match status" value="3"/>
</dbReference>
<dbReference type="SMART" id="SM00320">
    <property type="entry name" value="WD40"/>
    <property type="match status" value="4"/>
</dbReference>
<dbReference type="InterPro" id="IPR015943">
    <property type="entry name" value="WD40/YVTN_repeat-like_dom_sf"/>
</dbReference>
<dbReference type="InterPro" id="IPR036322">
    <property type="entry name" value="WD40_repeat_dom_sf"/>
</dbReference>
<dbReference type="AlphaFoldDB" id="A0AAW0EK29"/>
<dbReference type="Gene3D" id="2.130.10.10">
    <property type="entry name" value="YVTN repeat-like/Quinoprotein amine dehydrogenase"/>
    <property type="match status" value="2"/>
</dbReference>
<dbReference type="GO" id="GO:0005509">
    <property type="term" value="F:calcium ion binding"/>
    <property type="evidence" value="ECO:0007669"/>
    <property type="project" value="InterPro"/>
</dbReference>
<dbReference type="InterPro" id="IPR001680">
    <property type="entry name" value="WD40_rpt"/>
</dbReference>
<gene>
    <name evidence="6" type="ORF">NESM_000359700</name>
</gene>
<dbReference type="PANTHER" id="PTHR19848:SF8">
    <property type="entry name" value="F-BOX AND WD REPEAT DOMAIN CONTAINING 7"/>
    <property type="match status" value="1"/>
</dbReference>
<feature type="repeat" description="WD" evidence="4">
    <location>
        <begin position="335"/>
        <end position="367"/>
    </location>
</feature>
<organism evidence="6 7">
    <name type="scientific">Novymonas esmeraldas</name>
    <dbReference type="NCBI Taxonomy" id="1808958"/>
    <lineage>
        <taxon>Eukaryota</taxon>
        <taxon>Discoba</taxon>
        <taxon>Euglenozoa</taxon>
        <taxon>Kinetoplastea</taxon>
        <taxon>Metakinetoplastina</taxon>
        <taxon>Trypanosomatida</taxon>
        <taxon>Trypanosomatidae</taxon>
        <taxon>Novymonas</taxon>
    </lineage>
</organism>
<dbReference type="SUPFAM" id="SSF47473">
    <property type="entry name" value="EF-hand"/>
    <property type="match status" value="1"/>
</dbReference>
<dbReference type="InterPro" id="IPR018247">
    <property type="entry name" value="EF_Hand_1_Ca_BS"/>
</dbReference>
<evidence type="ECO:0000259" key="5">
    <source>
        <dbReference type="PROSITE" id="PS50222"/>
    </source>
</evidence>